<proteinExistence type="predicted"/>
<dbReference type="AlphaFoldDB" id="A0A239IXF3"/>
<gene>
    <name evidence="1" type="ORF">SAMN05216252_111129</name>
</gene>
<sequence length="171" mass="18939">MASLTITWTLRYQGWAHVKVADDQGESKVIASDITDGPEQFLNAICRLVEGDAYTRAEFEGEPTAYRWFFHRDGSEVDIRLAMAEDREAPDASGAVLWSGRHSISALSRSAVHAFDQVAHELGEEGYAAQWGRSFPRTELEALRTAMRIQGSSIPDISARSADQTEGPQRP</sequence>
<dbReference type="RefSeq" id="WP_089225739.1">
    <property type="nucleotide sequence ID" value="NZ_FZOF01000011.1"/>
</dbReference>
<reference evidence="1 2" key="1">
    <citation type="submission" date="2017-06" db="EMBL/GenBank/DDBJ databases">
        <authorList>
            <person name="Kim H.J."/>
            <person name="Triplett B.A."/>
        </authorList>
    </citation>
    <scope>NUCLEOTIDE SEQUENCE [LARGE SCALE GENOMIC DNA]</scope>
    <source>
        <strain evidence="1 2">CGMCC 4.1858</strain>
    </source>
</reference>
<protein>
    <submittedName>
        <fullName evidence="1">Uncharacterized protein</fullName>
    </submittedName>
</protein>
<dbReference type="Proteomes" id="UP000198280">
    <property type="component" value="Unassembled WGS sequence"/>
</dbReference>
<evidence type="ECO:0000313" key="1">
    <source>
        <dbReference type="EMBL" id="SNS97094.1"/>
    </source>
</evidence>
<evidence type="ECO:0000313" key="2">
    <source>
        <dbReference type="Proteomes" id="UP000198280"/>
    </source>
</evidence>
<dbReference type="EMBL" id="FZOF01000011">
    <property type="protein sequence ID" value="SNS97094.1"/>
    <property type="molecule type" value="Genomic_DNA"/>
</dbReference>
<organism evidence="1 2">
    <name type="scientific">Actinacidiphila glaucinigra</name>
    <dbReference type="NCBI Taxonomy" id="235986"/>
    <lineage>
        <taxon>Bacteria</taxon>
        <taxon>Bacillati</taxon>
        <taxon>Actinomycetota</taxon>
        <taxon>Actinomycetes</taxon>
        <taxon>Kitasatosporales</taxon>
        <taxon>Streptomycetaceae</taxon>
        <taxon>Actinacidiphila</taxon>
    </lineage>
</organism>
<keyword evidence="2" id="KW-1185">Reference proteome</keyword>
<name>A0A239IXF3_9ACTN</name>
<dbReference type="OrthoDB" id="5196166at2"/>
<accession>A0A239IXF3</accession>